<feature type="region of interest" description="Disordered" evidence="3">
    <location>
        <begin position="361"/>
        <end position="385"/>
    </location>
</feature>
<dbReference type="PANTHER" id="PTHR12395">
    <property type="entry name" value="DOM-3 RELATED"/>
    <property type="match status" value="1"/>
</dbReference>
<protein>
    <recommendedName>
        <fullName evidence="2">Decapping nuclease</fullName>
        <ecNumber evidence="2">3.6.1.-</ecNumber>
    </recommendedName>
</protein>
<keyword evidence="2" id="KW-0694">RNA-binding</keyword>
<gene>
    <name evidence="5" type="primary">RAI1</name>
    <name evidence="5" type="ORF">TSPGSL018_9163</name>
</gene>
<dbReference type="GO" id="GO:0005829">
    <property type="term" value="C:cytosol"/>
    <property type="evidence" value="ECO:0007669"/>
    <property type="project" value="TreeGrafter"/>
</dbReference>
<dbReference type="EMBL" id="GBEZ01004309">
    <property type="protein sequence ID" value="JAC80898.1"/>
    <property type="molecule type" value="Transcribed_RNA"/>
</dbReference>
<comment type="cofactor">
    <cofactor evidence="2">
        <name>a divalent metal cation</name>
        <dbReference type="ChEBI" id="CHEBI:60240"/>
    </cofactor>
</comment>
<proteinExistence type="inferred from homology"/>
<reference evidence="5" key="1">
    <citation type="submission" date="2014-05" db="EMBL/GenBank/DDBJ databases">
        <title>The transcriptome of the halophilic microalga Tetraselmis sp. GSL018 isolated from the Great Salt Lake, Utah.</title>
        <authorList>
            <person name="Jinkerson R.E."/>
            <person name="D'Adamo S."/>
            <person name="Posewitz M.C."/>
        </authorList>
    </citation>
    <scope>NUCLEOTIDE SEQUENCE</scope>
    <source>
        <strain evidence="5">GSL018</strain>
    </source>
</reference>
<evidence type="ECO:0000256" key="2">
    <source>
        <dbReference type="RuleBase" id="RU367113"/>
    </source>
</evidence>
<dbReference type="AlphaFoldDB" id="A0A061S9G0"/>
<evidence type="ECO:0000256" key="3">
    <source>
        <dbReference type="SAM" id="MobiDB-lite"/>
    </source>
</evidence>
<dbReference type="GO" id="GO:0034353">
    <property type="term" value="F:mRNA 5'-diphosphatase activity"/>
    <property type="evidence" value="ECO:0007669"/>
    <property type="project" value="TreeGrafter"/>
</dbReference>
<dbReference type="Pfam" id="PF08652">
    <property type="entry name" value="RAI1"/>
    <property type="match status" value="1"/>
</dbReference>
<feature type="region of interest" description="Disordered" evidence="3">
    <location>
        <begin position="1"/>
        <end position="20"/>
    </location>
</feature>
<evidence type="ECO:0000259" key="4">
    <source>
        <dbReference type="Pfam" id="PF08652"/>
    </source>
</evidence>
<dbReference type="InterPro" id="IPR039039">
    <property type="entry name" value="RAI1-like_fam"/>
</dbReference>
<keyword evidence="2" id="KW-0540">Nuclease</keyword>
<keyword evidence="2" id="KW-0539">Nucleus</keyword>
<organism evidence="5">
    <name type="scientific">Tetraselmis sp. GSL018</name>
    <dbReference type="NCBI Taxonomy" id="582737"/>
    <lineage>
        <taxon>Eukaryota</taxon>
        <taxon>Viridiplantae</taxon>
        <taxon>Chlorophyta</taxon>
        <taxon>core chlorophytes</taxon>
        <taxon>Chlorodendrophyceae</taxon>
        <taxon>Chlorodendrales</taxon>
        <taxon>Chlorodendraceae</taxon>
        <taxon>Tetraselmis</taxon>
    </lineage>
</organism>
<keyword evidence="2" id="KW-0378">Hydrolase</keyword>
<dbReference type="GO" id="GO:0004518">
    <property type="term" value="F:nuclease activity"/>
    <property type="evidence" value="ECO:0007669"/>
    <property type="project" value="UniProtKB-KW"/>
</dbReference>
<comment type="subcellular location">
    <subcellularLocation>
        <location evidence="2">Nucleus</location>
    </subcellularLocation>
</comment>
<name>A0A061S9G0_9CHLO</name>
<keyword evidence="2" id="KW-0547">Nucleotide-binding</keyword>
<dbReference type="EC" id="3.6.1.-" evidence="2"/>
<dbReference type="InterPro" id="IPR013961">
    <property type="entry name" value="RAI1"/>
</dbReference>
<evidence type="ECO:0000256" key="1">
    <source>
        <dbReference type="ARBA" id="ARBA00006562"/>
    </source>
</evidence>
<dbReference type="GO" id="GO:0003723">
    <property type="term" value="F:RNA binding"/>
    <property type="evidence" value="ECO:0007669"/>
    <property type="project" value="UniProtKB-KW"/>
</dbReference>
<dbReference type="PANTHER" id="PTHR12395:SF9">
    <property type="entry name" value="DECAPPING AND EXORIBONUCLEASE PROTEIN"/>
    <property type="match status" value="1"/>
</dbReference>
<dbReference type="GO" id="GO:0046872">
    <property type="term" value="F:metal ion binding"/>
    <property type="evidence" value="ECO:0007669"/>
    <property type="project" value="UniProtKB-KW"/>
</dbReference>
<dbReference type="GO" id="GO:0000166">
    <property type="term" value="F:nucleotide binding"/>
    <property type="evidence" value="ECO:0007669"/>
    <property type="project" value="UniProtKB-KW"/>
</dbReference>
<comment type="function">
    <text evidence="2">Decapping enzyme for NAD-capped RNAs: specifically hydrolyzes the nicotinamide adenine dinucleotide (NAD) cap from a subset of RNAs by removing the entire NAD moiety from the 5'-end of an NAD-capped RNA.</text>
</comment>
<dbReference type="GO" id="GO:0000956">
    <property type="term" value="P:nuclear-transcribed mRNA catabolic process"/>
    <property type="evidence" value="ECO:0007669"/>
    <property type="project" value="TreeGrafter"/>
</dbReference>
<comment type="similarity">
    <text evidence="1 2">Belongs to the DXO/Dom3Z family.</text>
</comment>
<dbReference type="GO" id="GO:0005634">
    <property type="term" value="C:nucleus"/>
    <property type="evidence" value="ECO:0007669"/>
    <property type="project" value="UniProtKB-SubCell"/>
</dbReference>
<dbReference type="GO" id="GO:0110155">
    <property type="term" value="P:NAD-cap decapping"/>
    <property type="evidence" value="ECO:0007669"/>
    <property type="project" value="TreeGrafter"/>
</dbReference>
<sequence>MSTLVSLLEPTREAGQASSRLSQPKEISFFSKSRKGVSFDRSGLNTYKKPELPVDLNVGFSLFQDRDRTNPYPAPLANILRSLEEHGQGEILREATFVTYRGNIAKLLLVPYNDREEWHMEAERQGETIFLNVVEAPSSLERQARDGNDPSRRAMQYWGFAFEEACNAGGAGLQVGVDSTEGFNSVSLTSIGEHQLVIASEVDCQRGPTSSSGTGGYIELKTTRLMESQKQVDSFERHKLSKWWAQSYPAGVPTIVVGFRDDDGFVQKLQELETAKLPKYVAGKRFAWDAGVCLSFLNRSLAWLRGALAAEPEGSRFRLEHSPSRGCRAIRLVRDPSIPPFVPEGVSRLYSCAGAAVLQPEEGDGGGARGDEAAEPSAKKARLLL</sequence>
<feature type="domain" description="RAI1-like" evidence="4">
    <location>
        <begin position="22"/>
        <end position="338"/>
    </location>
</feature>
<keyword evidence="2" id="KW-0479">Metal-binding</keyword>
<accession>A0A061S9G0</accession>
<evidence type="ECO:0000313" key="5">
    <source>
        <dbReference type="EMBL" id="JAC80898.1"/>
    </source>
</evidence>